<comment type="caution">
    <text evidence="2">The sequence shown here is derived from an EMBL/GenBank/DDBJ whole genome shotgun (WGS) entry which is preliminary data.</text>
</comment>
<gene>
    <name evidence="2" type="ORF">M8C21_000218</name>
</gene>
<keyword evidence="3" id="KW-1185">Reference proteome</keyword>
<evidence type="ECO:0000256" key="1">
    <source>
        <dbReference type="SAM" id="Phobius"/>
    </source>
</evidence>
<dbReference type="PANTHER" id="PTHR22166">
    <property type="entry name" value="ENDOPLASMIC RETICULUM JUNCTION FORMATION PROTEIN LUNAPARK"/>
    <property type="match status" value="1"/>
</dbReference>
<reference evidence="2" key="1">
    <citation type="submission" date="2022-06" db="EMBL/GenBank/DDBJ databases">
        <title>Uncovering the hologenomic basis of an extraordinary plant invasion.</title>
        <authorList>
            <person name="Bieker V.C."/>
            <person name="Martin M.D."/>
            <person name="Gilbert T."/>
            <person name="Hodgins K."/>
            <person name="Battlay P."/>
            <person name="Petersen B."/>
            <person name="Wilson J."/>
        </authorList>
    </citation>
    <scope>NUCLEOTIDE SEQUENCE</scope>
    <source>
        <strain evidence="2">AA19_3_7</strain>
        <tissue evidence="2">Leaf</tissue>
    </source>
</reference>
<dbReference type="AlphaFoldDB" id="A0AAD5CDB6"/>
<evidence type="ECO:0000313" key="2">
    <source>
        <dbReference type="EMBL" id="KAI7738514.1"/>
    </source>
</evidence>
<dbReference type="Proteomes" id="UP001206925">
    <property type="component" value="Unassembled WGS sequence"/>
</dbReference>
<protein>
    <recommendedName>
        <fullName evidence="4">Transmembrane protein</fullName>
    </recommendedName>
</protein>
<dbReference type="PANTHER" id="PTHR22166:SF32">
    <property type="entry name" value="LUNAPARK DOMAIN-CONTAINING PROTEIN"/>
    <property type="match status" value="1"/>
</dbReference>
<proteinExistence type="predicted"/>
<name>A0AAD5CDB6_AMBAR</name>
<dbReference type="InterPro" id="IPR040115">
    <property type="entry name" value="Lnp"/>
</dbReference>
<evidence type="ECO:0008006" key="4">
    <source>
        <dbReference type="Google" id="ProtNLM"/>
    </source>
</evidence>
<feature type="transmembrane region" description="Helical" evidence="1">
    <location>
        <begin position="103"/>
        <end position="124"/>
    </location>
</feature>
<dbReference type="GO" id="GO:0071786">
    <property type="term" value="P:endoplasmic reticulum tubular network organization"/>
    <property type="evidence" value="ECO:0007669"/>
    <property type="project" value="InterPro"/>
</dbReference>
<keyword evidence="1" id="KW-0812">Transmembrane</keyword>
<dbReference type="EMBL" id="JAMZMK010008802">
    <property type="protein sequence ID" value="KAI7738514.1"/>
    <property type="molecule type" value="Genomic_DNA"/>
</dbReference>
<keyword evidence="1" id="KW-1133">Transmembrane helix</keyword>
<feature type="transmembrane region" description="Helical" evidence="1">
    <location>
        <begin position="70"/>
        <end position="91"/>
    </location>
</feature>
<accession>A0AAD5CDB6</accession>
<sequence length="135" mass="15930">MEEEKDVKEVVDETNDHSARKGKTGIFSRFWNGLLRLYDHDFEKRLRHISKEEATILARMKKRSTTWRKNARNIILFFLLLEVVAIGYAIMTTRTVVLDWKMRAFRVFPIFLLPVLAWVLYSGIHSLNGMCKFPP</sequence>
<evidence type="ECO:0000313" key="3">
    <source>
        <dbReference type="Proteomes" id="UP001206925"/>
    </source>
</evidence>
<dbReference type="GO" id="GO:0071782">
    <property type="term" value="C:endoplasmic reticulum tubular network"/>
    <property type="evidence" value="ECO:0007669"/>
    <property type="project" value="TreeGrafter"/>
</dbReference>
<keyword evidence="1" id="KW-0472">Membrane</keyword>
<organism evidence="2 3">
    <name type="scientific">Ambrosia artemisiifolia</name>
    <name type="common">Common ragweed</name>
    <dbReference type="NCBI Taxonomy" id="4212"/>
    <lineage>
        <taxon>Eukaryota</taxon>
        <taxon>Viridiplantae</taxon>
        <taxon>Streptophyta</taxon>
        <taxon>Embryophyta</taxon>
        <taxon>Tracheophyta</taxon>
        <taxon>Spermatophyta</taxon>
        <taxon>Magnoliopsida</taxon>
        <taxon>eudicotyledons</taxon>
        <taxon>Gunneridae</taxon>
        <taxon>Pentapetalae</taxon>
        <taxon>asterids</taxon>
        <taxon>campanulids</taxon>
        <taxon>Asterales</taxon>
        <taxon>Asteraceae</taxon>
        <taxon>Asteroideae</taxon>
        <taxon>Heliantheae alliance</taxon>
        <taxon>Heliantheae</taxon>
        <taxon>Ambrosia</taxon>
    </lineage>
</organism>